<gene>
    <name evidence="3" type="ORF">KIL84_009717</name>
</gene>
<dbReference type="Proteomes" id="UP000827986">
    <property type="component" value="Unassembled WGS sequence"/>
</dbReference>
<dbReference type="PROSITE" id="PS50835">
    <property type="entry name" value="IG_LIKE"/>
    <property type="match status" value="1"/>
</dbReference>
<dbReference type="AlphaFoldDB" id="A0A9D4B5B9"/>
<comment type="caution">
    <text evidence="3">The sequence shown here is derived from an EMBL/GenBank/DDBJ whole genome shotgun (WGS) entry which is preliminary data.</text>
</comment>
<sequence length="160" mass="16912">MSPTGPEFTTDPPPQPALSVDPPSGAVSEGLPLLITCMAPKDASKWRFHFYKDGADVIPGDMGSEISITEPSIGSTNISVLSIPQAGPESTGEFTCGYEKNMSGRCCHGRDTAINTVYSMVTPPSAVAKQRGGKYISESVVYSKIPCSSQPLPPPRPTPR</sequence>
<dbReference type="SUPFAM" id="SSF48726">
    <property type="entry name" value="Immunoglobulin"/>
    <property type="match status" value="1"/>
</dbReference>
<dbReference type="InterPro" id="IPR013783">
    <property type="entry name" value="Ig-like_fold"/>
</dbReference>
<accession>A0A9D4B5B9</accession>
<evidence type="ECO:0000256" key="1">
    <source>
        <dbReference type="SAM" id="MobiDB-lite"/>
    </source>
</evidence>
<protein>
    <recommendedName>
        <fullName evidence="2">Ig-like domain-containing protein</fullName>
    </recommendedName>
</protein>
<evidence type="ECO:0000259" key="2">
    <source>
        <dbReference type="PROSITE" id="PS50835"/>
    </source>
</evidence>
<evidence type="ECO:0000313" key="4">
    <source>
        <dbReference type="Proteomes" id="UP000827986"/>
    </source>
</evidence>
<dbReference type="EMBL" id="JAHDVG010000467">
    <property type="protein sequence ID" value="KAH1181963.1"/>
    <property type="molecule type" value="Genomic_DNA"/>
</dbReference>
<feature type="region of interest" description="Disordered" evidence="1">
    <location>
        <begin position="1"/>
        <end position="25"/>
    </location>
</feature>
<proteinExistence type="predicted"/>
<keyword evidence="4" id="KW-1185">Reference proteome</keyword>
<reference evidence="3" key="1">
    <citation type="submission" date="2021-09" db="EMBL/GenBank/DDBJ databases">
        <title>The genome of Mauremys mutica provides insights into the evolution of semi-aquatic lifestyle.</title>
        <authorList>
            <person name="Gong S."/>
            <person name="Gao Y."/>
        </authorList>
    </citation>
    <scope>NUCLEOTIDE SEQUENCE</scope>
    <source>
        <strain evidence="3">MM-2020</strain>
        <tissue evidence="3">Muscle</tissue>
    </source>
</reference>
<dbReference type="InterPro" id="IPR007110">
    <property type="entry name" value="Ig-like_dom"/>
</dbReference>
<organism evidence="3 4">
    <name type="scientific">Mauremys mutica</name>
    <name type="common">yellowpond turtle</name>
    <dbReference type="NCBI Taxonomy" id="74926"/>
    <lineage>
        <taxon>Eukaryota</taxon>
        <taxon>Metazoa</taxon>
        <taxon>Chordata</taxon>
        <taxon>Craniata</taxon>
        <taxon>Vertebrata</taxon>
        <taxon>Euteleostomi</taxon>
        <taxon>Archelosauria</taxon>
        <taxon>Testudinata</taxon>
        <taxon>Testudines</taxon>
        <taxon>Cryptodira</taxon>
        <taxon>Durocryptodira</taxon>
        <taxon>Testudinoidea</taxon>
        <taxon>Geoemydidae</taxon>
        <taxon>Geoemydinae</taxon>
        <taxon>Mauremys</taxon>
    </lineage>
</organism>
<evidence type="ECO:0000313" key="3">
    <source>
        <dbReference type="EMBL" id="KAH1181963.1"/>
    </source>
</evidence>
<feature type="domain" description="Ig-like" evidence="2">
    <location>
        <begin position="16"/>
        <end position="96"/>
    </location>
</feature>
<dbReference type="Gene3D" id="2.60.40.10">
    <property type="entry name" value="Immunoglobulins"/>
    <property type="match status" value="1"/>
</dbReference>
<dbReference type="InterPro" id="IPR036179">
    <property type="entry name" value="Ig-like_dom_sf"/>
</dbReference>
<name>A0A9D4B5B9_9SAUR</name>